<keyword evidence="2" id="KW-1185">Reference proteome</keyword>
<reference evidence="1" key="1">
    <citation type="submission" date="2020-12" db="EMBL/GenBank/DDBJ databases">
        <title>WGS assembly of Carya illinoinensis cv. Pawnee.</title>
        <authorList>
            <person name="Platts A."/>
            <person name="Shu S."/>
            <person name="Wright S."/>
            <person name="Barry K."/>
            <person name="Edger P."/>
            <person name="Pires J.C."/>
            <person name="Schmutz J."/>
        </authorList>
    </citation>
    <scope>NUCLEOTIDE SEQUENCE</scope>
    <source>
        <tissue evidence="1">Leaf</tissue>
    </source>
</reference>
<name>A0A8T1R3V1_CARIL</name>
<comment type="caution">
    <text evidence="1">The sequence shown here is derived from an EMBL/GenBank/DDBJ whole genome shotgun (WGS) entry which is preliminary data.</text>
</comment>
<dbReference type="PANTHER" id="PTHR46481">
    <property type="entry name" value="ZINC FINGER BED DOMAIN-CONTAINING PROTEIN 4"/>
    <property type="match status" value="1"/>
</dbReference>
<accession>A0A8T1R3V1</accession>
<proteinExistence type="predicted"/>
<dbReference type="AlphaFoldDB" id="A0A8T1R3V1"/>
<dbReference type="InterPro" id="IPR052035">
    <property type="entry name" value="ZnF_BED_domain_contain"/>
</dbReference>
<organism evidence="1 2">
    <name type="scientific">Carya illinoinensis</name>
    <name type="common">Pecan</name>
    <dbReference type="NCBI Taxonomy" id="32201"/>
    <lineage>
        <taxon>Eukaryota</taxon>
        <taxon>Viridiplantae</taxon>
        <taxon>Streptophyta</taxon>
        <taxon>Embryophyta</taxon>
        <taxon>Tracheophyta</taxon>
        <taxon>Spermatophyta</taxon>
        <taxon>Magnoliopsida</taxon>
        <taxon>eudicotyledons</taxon>
        <taxon>Gunneridae</taxon>
        <taxon>Pentapetalae</taxon>
        <taxon>rosids</taxon>
        <taxon>fabids</taxon>
        <taxon>Fagales</taxon>
        <taxon>Juglandaceae</taxon>
        <taxon>Carya</taxon>
    </lineage>
</organism>
<sequence>MVPESEKKDGKPRARCKLYGVTYMVASKYGTRNMKRYIDTCPRRSSRDIGQCLLAQNSGSGSVSVGNLKFDTNEYRELLVATIVKHELPFRFVEYLGVRYLLQYLRPDILTIFRNTTKADLVKMYHREKRKIKCLLNDSPDRISLTSDLC</sequence>
<dbReference type="EMBL" id="CM031811">
    <property type="protein sequence ID" value="KAG6661457.1"/>
    <property type="molecule type" value="Genomic_DNA"/>
</dbReference>
<dbReference type="PANTHER" id="PTHR46481:SF6">
    <property type="entry name" value="ZINC FINGER BED DOMAIN-CONTAINING PROTEIN RICESLEEPER 2-LIKE"/>
    <property type="match status" value="1"/>
</dbReference>
<dbReference type="Proteomes" id="UP000811609">
    <property type="component" value="Chromosome 3"/>
</dbReference>
<protein>
    <submittedName>
        <fullName evidence="1">Uncharacterized protein</fullName>
    </submittedName>
</protein>
<evidence type="ECO:0000313" key="1">
    <source>
        <dbReference type="EMBL" id="KAG6661457.1"/>
    </source>
</evidence>
<gene>
    <name evidence="1" type="ORF">CIPAW_03G174800</name>
</gene>
<evidence type="ECO:0000313" key="2">
    <source>
        <dbReference type="Proteomes" id="UP000811609"/>
    </source>
</evidence>